<reference evidence="2 3" key="1">
    <citation type="submission" date="2015-06" db="EMBL/GenBank/DDBJ databases">
        <title>Improved classification and identification of acetic acid bacteria using matrix-assisted laser desorption/ionization time-of-flight mass spectrometry; Gluconobacter nephelii and Gluconobacter uchimurae are later heterotypic synonyms of Gluconobacter japonicus and Gluconobacter oxydans, respectively.</title>
        <authorList>
            <person name="Li L."/>
            <person name="Cleenwerck I."/>
            <person name="De Vuyst L."/>
            <person name="Vandamme P."/>
        </authorList>
    </citation>
    <scope>NUCLEOTIDE SEQUENCE [LARGE SCALE GENOMIC DNA]</scope>
    <source>
        <strain evidence="2 3">LMG 1552</strain>
    </source>
</reference>
<protein>
    <recommendedName>
        <fullName evidence="1">DUF4422 domain-containing protein</fullName>
    </recommendedName>
</protein>
<name>A0A149S2P9_9PROT</name>
<dbReference type="InterPro" id="IPR025536">
    <property type="entry name" value="DUF4422"/>
</dbReference>
<evidence type="ECO:0000259" key="1">
    <source>
        <dbReference type="Pfam" id="PF14393"/>
    </source>
</evidence>
<accession>A0A149S2P9</accession>
<organism evidence="2 3">
    <name type="scientific">Acetobacter malorum</name>
    <dbReference type="NCBI Taxonomy" id="178901"/>
    <lineage>
        <taxon>Bacteria</taxon>
        <taxon>Pseudomonadati</taxon>
        <taxon>Pseudomonadota</taxon>
        <taxon>Alphaproteobacteria</taxon>
        <taxon>Acetobacterales</taxon>
        <taxon>Acetobacteraceae</taxon>
        <taxon>Acetobacter</taxon>
    </lineage>
</organism>
<dbReference type="Pfam" id="PF14393">
    <property type="entry name" value="DUF4422"/>
    <property type="match status" value="1"/>
</dbReference>
<comment type="caution">
    <text evidence="2">The sequence shown here is derived from an EMBL/GenBank/DDBJ whole genome shotgun (WGS) entry which is preliminary data.</text>
</comment>
<dbReference type="EMBL" id="LHZF01000095">
    <property type="protein sequence ID" value="KXV20863.1"/>
    <property type="molecule type" value="Genomic_DNA"/>
</dbReference>
<dbReference type="Proteomes" id="UP000075526">
    <property type="component" value="Unassembled WGS sequence"/>
</dbReference>
<proteinExistence type="predicted"/>
<evidence type="ECO:0000313" key="2">
    <source>
        <dbReference type="EMBL" id="KXV20863.1"/>
    </source>
</evidence>
<dbReference type="AlphaFoldDB" id="A0A149S2P9"/>
<gene>
    <name evidence="2" type="ORF">AD933_01080</name>
</gene>
<evidence type="ECO:0000313" key="3">
    <source>
        <dbReference type="Proteomes" id="UP000075526"/>
    </source>
</evidence>
<dbReference type="RefSeq" id="WP_061507312.1">
    <property type="nucleotide sequence ID" value="NZ_LHZF01000095.1"/>
</dbReference>
<sequence length="249" mass="30011">MNLKIYVAGHKEFSPPDDSVYVPMIGGMSNRSSQNFSKDFLGDNTGDNISHLNPYFCELTVQYWIWKNDKQSDIVGLNHYRRFFEKKHYGTNLFYKHINDRKVLFEGKEIAAGEDFDFSEIDMIIPLKYYVGSPLQQYKEVHVVEDLFLIEQQIKKEQPDYIDAYNFYFKNCEYFYHTNMIIAKKHVFDEYSSWIFSLLMPFIDKTFFWNYDTFQSRVFGFLAERLLSVWVLKNRDRFRIEERPFTYPD</sequence>
<feature type="domain" description="DUF4422" evidence="1">
    <location>
        <begin position="4"/>
        <end position="234"/>
    </location>
</feature>
<dbReference type="PATRIC" id="fig|178901.13.peg.1791"/>